<dbReference type="Proteomes" id="UP000001883">
    <property type="component" value="Chromosome"/>
</dbReference>
<evidence type="ECO:0000313" key="2">
    <source>
        <dbReference type="Proteomes" id="UP000001883"/>
    </source>
</evidence>
<protein>
    <submittedName>
        <fullName evidence="1">Uncharacterized protein</fullName>
    </submittedName>
</protein>
<sequence>MKLMFVYDEQARMRGSFSASRLYLAPVSRLRCLVLRRDGLEGLRQTVLILQKLRLQRLQNIGGGDGAAQLLRNGGNTRIANTAGNELLERCSVIAAVNREAVHGGVTRNAHAQCRDLLVLGDAVAQNPHAATTLNALTLNAQTSQDVNDDFLDDAHIRHHINGLGQTQNRVTGQLAGAVPGQLAAAVNLDDGGGLVCGVLVIFGTFTGGNHCLVLK</sequence>
<dbReference type="HOGENOM" id="CLU_1276818_0_0_11"/>
<keyword evidence="2" id="KW-1185">Reference proteome</keyword>
<organism evidence="1 2">
    <name type="scientific">Rothia mucilaginosa (strain DY-18)</name>
    <name type="common">Stomatococcus mucilaginosus</name>
    <dbReference type="NCBI Taxonomy" id="680646"/>
    <lineage>
        <taxon>Bacteria</taxon>
        <taxon>Bacillati</taxon>
        <taxon>Actinomycetota</taxon>
        <taxon>Actinomycetes</taxon>
        <taxon>Micrococcales</taxon>
        <taxon>Micrococcaceae</taxon>
        <taxon>Rothia</taxon>
    </lineage>
</organism>
<dbReference type="KEGG" id="rmu:RMDY18_07240"/>
<gene>
    <name evidence="1" type="ordered locus">RMDY18_07240</name>
</gene>
<dbReference type="AlphaFoldDB" id="D2NSD0"/>
<evidence type="ECO:0000313" key="1">
    <source>
        <dbReference type="EMBL" id="BAI64556.1"/>
    </source>
</evidence>
<proteinExistence type="predicted"/>
<reference evidence="2" key="1">
    <citation type="submission" date="2009-07" db="EMBL/GenBank/DDBJ databases">
        <title>Complete genome sequence of Rothia mucilaginosa DJ.</title>
        <authorList>
            <person name="Yamane K."/>
            <person name="Nambu T."/>
            <person name="Mashimo C."/>
            <person name="Sugimori C."/>
            <person name="Yamanaka T."/>
            <person name="Leung K."/>
            <person name="Fukushima H."/>
        </authorList>
    </citation>
    <scope>NUCLEOTIDE SEQUENCE [LARGE SCALE GENOMIC DNA]</scope>
    <source>
        <strain evidence="2">DY-18</strain>
    </source>
</reference>
<name>D2NSD0_ROTMD</name>
<dbReference type="EMBL" id="AP011540">
    <property type="protein sequence ID" value="BAI64556.1"/>
    <property type="molecule type" value="Genomic_DNA"/>
</dbReference>
<reference evidence="1 2" key="3">
    <citation type="journal article" date="2010" name="Sequencing">
        <title>Complete Genome Sequence of Rothia mucilaginosa DY-18: A Clinical Isolate with Dense Meshwork-Like Structures from a Persistent Apical Periodontitis Lesion.</title>
        <authorList>
            <person name="Yamane K."/>
            <person name="Nambu T."/>
            <person name="Yamanaka T."/>
            <person name="Mashimo C."/>
            <person name="Sugimori C."/>
            <person name="Leung K.-P."/>
            <person name="Fukushima H."/>
        </authorList>
    </citation>
    <scope>NUCLEOTIDE SEQUENCE [LARGE SCALE GENOMIC DNA]</scope>
    <source>
        <strain evidence="1 2">DY-18</strain>
    </source>
</reference>
<accession>D2NSD0</accession>
<reference evidence="1 2" key="2">
    <citation type="journal article" date="2010" name="J Osaka Dent Univ">
        <title>Isolation and identification of Rothia mucilaginosa from persistent apical periodontitis lesions.</title>
        <authorList>
            <person name="Yamane K."/>
            <person name="Yoshida M."/>
            <person name="Fujihira T."/>
            <person name="Baba T."/>
            <person name="Tsuji N."/>
            <person name="Hayashi H."/>
            <person name="Sugimori C."/>
            <person name="Yamanaka T."/>
            <person name="Mashimo C."/>
            <person name="Nambu T."/>
            <person name="Kawai H."/>
            <person name="Fukushima H."/>
        </authorList>
    </citation>
    <scope>NUCLEOTIDE SEQUENCE [LARGE SCALE GENOMIC DNA]</scope>
    <source>
        <strain evidence="1 2">DY-18</strain>
    </source>
</reference>